<evidence type="ECO:0000259" key="8">
    <source>
        <dbReference type="SMART" id="SM00859"/>
    </source>
</evidence>
<keyword evidence="9" id="KW-0808">Transferase</keyword>
<dbReference type="OrthoDB" id="438291at2759"/>
<dbReference type="Pfam" id="PF22698">
    <property type="entry name" value="Semialdhyde_dhC_1"/>
    <property type="match status" value="1"/>
</dbReference>
<sequence length="390" mass="42193">MLSATSGAMRLGARRVAPRAAAFTATPMPKCSSNRQTINIVHARAAFSTTGRLSNALNTNPNPPLGKKNASNESPSRIGLIGARGYTGQALIDLLNAHPNMDLRHVSSRELAGTELKGYTKRKVIYENLSPEDVARLDKDGQVDCWVLALPNKACEPFVEALGPSPSLIVDLSADYRFDSTGEWTYALPELVKRSKIAQSTRISNPGCYATGSQLGIAPLVPFLGGVPTVFGVSGFSGAGTKKSPKNDETLLKDNLLPYSLTGHIHEREISHHLNAPTAFIPHVASWFRGIQITINVPLSKEMTSRDIRHIFQERYAGEKLVKVIGEAPYVKSIQNKHGVEIGGFAVDQTGKRVVICVTIDNLLKGAATQCLQNINLALGYDEYQGIPLD</sequence>
<keyword evidence="5" id="KW-0560">Oxidoreductase</keyword>
<dbReference type="InterPro" id="IPR023013">
    <property type="entry name" value="AGPR_AS"/>
</dbReference>
<evidence type="ECO:0000256" key="1">
    <source>
        <dbReference type="ARBA" id="ARBA00004862"/>
    </source>
</evidence>
<dbReference type="UniPathway" id="UPA00068">
    <property type="reaction ID" value="UER00108"/>
</dbReference>
<keyword evidence="3" id="KW-0028">Amino-acid biosynthesis</keyword>
<dbReference type="FunFam" id="3.30.360.10:FF:000019">
    <property type="entry name" value="Bifunctional acetylglutamate kinase/N-acetyl-gamma-glutamyl-phosphate reductase"/>
    <property type="match status" value="1"/>
</dbReference>
<protein>
    <submittedName>
        <fullName evidence="9">Acetylglutamate kinase</fullName>
    </submittedName>
</protein>
<gene>
    <name evidence="9" type="ORF">B0T11DRAFT_353026</name>
</gene>
<organism evidence="9 10">
    <name type="scientific">Plectosphaerella cucumerina</name>
    <dbReference type="NCBI Taxonomy" id="40658"/>
    <lineage>
        <taxon>Eukaryota</taxon>
        <taxon>Fungi</taxon>
        <taxon>Dikarya</taxon>
        <taxon>Ascomycota</taxon>
        <taxon>Pezizomycotina</taxon>
        <taxon>Sordariomycetes</taxon>
        <taxon>Hypocreomycetidae</taxon>
        <taxon>Glomerellales</taxon>
        <taxon>Plectosphaerellaceae</taxon>
        <taxon>Plectosphaerella</taxon>
    </lineage>
</organism>
<dbReference type="Proteomes" id="UP000813385">
    <property type="component" value="Unassembled WGS sequence"/>
</dbReference>
<dbReference type="PANTHER" id="PTHR32338:SF10">
    <property type="entry name" value="N-ACETYL-GAMMA-GLUTAMYL-PHOSPHATE REDUCTASE, CHLOROPLASTIC-RELATED"/>
    <property type="match status" value="1"/>
</dbReference>
<feature type="domain" description="Semialdehyde dehydrogenase NAD-binding" evidence="8">
    <location>
        <begin position="77"/>
        <end position="199"/>
    </location>
</feature>
<dbReference type="PANTHER" id="PTHR32338">
    <property type="entry name" value="N-ACETYL-GAMMA-GLUTAMYL-PHOSPHATE REDUCTASE, CHLOROPLASTIC-RELATED-RELATED"/>
    <property type="match status" value="1"/>
</dbReference>
<proteinExistence type="inferred from homology"/>
<keyword evidence="2" id="KW-0055">Arginine biosynthesis</keyword>
<dbReference type="Pfam" id="PF01118">
    <property type="entry name" value="Semialdhyde_dh"/>
    <property type="match status" value="1"/>
</dbReference>
<dbReference type="HAMAP" id="MF_00150">
    <property type="entry name" value="ArgC_type1"/>
    <property type="match status" value="1"/>
</dbReference>
<evidence type="ECO:0000256" key="3">
    <source>
        <dbReference type="ARBA" id="ARBA00022605"/>
    </source>
</evidence>
<evidence type="ECO:0000256" key="7">
    <source>
        <dbReference type="SAM" id="MobiDB-lite"/>
    </source>
</evidence>
<dbReference type="InterPro" id="IPR000706">
    <property type="entry name" value="AGPR_type-1"/>
</dbReference>
<evidence type="ECO:0000313" key="9">
    <source>
        <dbReference type="EMBL" id="KAH7362966.1"/>
    </source>
</evidence>
<keyword evidence="4" id="KW-0521">NADP</keyword>
<evidence type="ECO:0000256" key="5">
    <source>
        <dbReference type="ARBA" id="ARBA00023002"/>
    </source>
</evidence>
<dbReference type="CDD" id="cd23936">
    <property type="entry name" value="AGPR_C_ARG5_6_like"/>
    <property type="match status" value="1"/>
</dbReference>
<dbReference type="InterPro" id="IPR000534">
    <property type="entry name" value="Semialdehyde_DH_NAD-bd"/>
</dbReference>
<dbReference type="InterPro" id="IPR036291">
    <property type="entry name" value="NAD(P)-bd_dom_sf"/>
</dbReference>
<dbReference type="InterPro" id="IPR050085">
    <property type="entry name" value="AGPR"/>
</dbReference>
<dbReference type="GO" id="GO:0051287">
    <property type="term" value="F:NAD binding"/>
    <property type="evidence" value="ECO:0007669"/>
    <property type="project" value="InterPro"/>
</dbReference>
<evidence type="ECO:0000256" key="4">
    <source>
        <dbReference type="ARBA" id="ARBA00022857"/>
    </source>
</evidence>
<dbReference type="InterPro" id="IPR058924">
    <property type="entry name" value="AGPR_dimerisation_dom"/>
</dbReference>
<dbReference type="NCBIfam" id="TIGR01850">
    <property type="entry name" value="argC"/>
    <property type="match status" value="1"/>
</dbReference>
<dbReference type="AlphaFoldDB" id="A0A8K0X3Q7"/>
<dbReference type="PROSITE" id="PS01224">
    <property type="entry name" value="ARGC"/>
    <property type="match status" value="1"/>
</dbReference>
<evidence type="ECO:0000313" key="10">
    <source>
        <dbReference type="Proteomes" id="UP000813385"/>
    </source>
</evidence>
<dbReference type="Gene3D" id="3.30.360.10">
    <property type="entry name" value="Dihydrodipicolinate Reductase, domain 2"/>
    <property type="match status" value="1"/>
</dbReference>
<comment type="caution">
    <text evidence="9">The sequence shown here is derived from an EMBL/GenBank/DDBJ whole genome shotgun (WGS) entry which is preliminary data.</text>
</comment>
<dbReference type="GO" id="GO:0016301">
    <property type="term" value="F:kinase activity"/>
    <property type="evidence" value="ECO:0007669"/>
    <property type="project" value="UniProtKB-KW"/>
</dbReference>
<dbReference type="EMBL" id="JAGPXD010000003">
    <property type="protein sequence ID" value="KAH7362966.1"/>
    <property type="molecule type" value="Genomic_DNA"/>
</dbReference>
<reference evidence="9" key="1">
    <citation type="journal article" date="2021" name="Nat. Commun.">
        <title>Genetic determinants of endophytism in the Arabidopsis root mycobiome.</title>
        <authorList>
            <person name="Mesny F."/>
            <person name="Miyauchi S."/>
            <person name="Thiergart T."/>
            <person name="Pickel B."/>
            <person name="Atanasova L."/>
            <person name="Karlsson M."/>
            <person name="Huettel B."/>
            <person name="Barry K.W."/>
            <person name="Haridas S."/>
            <person name="Chen C."/>
            <person name="Bauer D."/>
            <person name="Andreopoulos W."/>
            <person name="Pangilinan J."/>
            <person name="LaButti K."/>
            <person name="Riley R."/>
            <person name="Lipzen A."/>
            <person name="Clum A."/>
            <person name="Drula E."/>
            <person name="Henrissat B."/>
            <person name="Kohler A."/>
            <person name="Grigoriev I.V."/>
            <person name="Martin F.M."/>
            <person name="Hacquard S."/>
        </authorList>
    </citation>
    <scope>NUCLEOTIDE SEQUENCE</scope>
    <source>
        <strain evidence="9">MPI-CAGE-AT-0016</strain>
    </source>
</reference>
<feature type="region of interest" description="Disordered" evidence="7">
    <location>
        <begin position="52"/>
        <end position="74"/>
    </location>
</feature>
<dbReference type="GO" id="GO:0006526">
    <property type="term" value="P:L-arginine biosynthetic process"/>
    <property type="evidence" value="ECO:0007669"/>
    <property type="project" value="UniProtKB-UniPathway"/>
</dbReference>
<dbReference type="GO" id="GO:0003942">
    <property type="term" value="F:N-acetyl-gamma-glutamyl-phosphate reductase activity"/>
    <property type="evidence" value="ECO:0007669"/>
    <property type="project" value="InterPro"/>
</dbReference>
<accession>A0A8K0X3Q7</accession>
<keyword evidence="10" id="KW-1185">Reference proteome</keyword>
<dbReference type="SUPFAM" id="SSF55347">
    <property type="entry name" value="Glyceraldehyde-3-phosphate dehydrogenase-like, C-terminal domain"/>
    <property type="match status" value="1"/>
</dbReference>
<keyword evidence="9" id="KW-0418">Kinase</keyword>
<dbReference type="GO" id="GO:0070401">
    <property type="term" value="F:NADP+ binding"/>
    <property type="evidence" value="ECO:0007669"/>
    <property type="project" value="InterPro"/>
</dbReference>
<evidence type="ECO:0000256" key="2">
    <source>
        <dbReference type="ARBA" id="ARBA00022571"/>
    </source>
</evidence>
<feature type="active site" evidence="6">
    <location>
        <position position="208"/>
    </location>
</feature>
<dbReference type="Gene3D" id="3.40.50.720">
    <property type="entry name" value="NAD(P)-binding Rossmann-like Domain"/>
    <property type="match status" value="1"/>
</dbReference>
<evidence type="ECO:0000256" key="6">
    <source>
        <dbReference type="PROSITE-ProRule" id="PRU10010"/>
    </source>
</evidence>
<dbReference type="SMART" id="SM00859">
    <property type="entry name" value="Semialdhyde_dh"/>
    <property type="match status" value="1"/>
</dbReference>
<comment type="pathway">
    <text evidence="1">Amino-acid biosynthesis; L-arginine biosynthesis; N(2)-acetyl-L-ornithine from L-glutamate: step 3/4.</text>
</comment>
<dbReference type="CDD" id="cd24149">
    <property type="entry name" value="AGPR_N_ARG5_6_like"/>
    <property type="match status" value="1"/>
</dbReference>
<dbReference type="SUPFAM" id="SSF51735">
    <property type="entry name" value="NAD(P)-binding Rossmann-fold domains"/>
    <property type="match status" value="1"/>
</dbReference>
<name>A0A8K0X3Q7_9PEZI</name>